<dbReference type="AlphaFoldDB" id="A0A0E9QUB1"/>
<sequence length="31" mass="3708">MRALSSYFRKSYYIIILVLLLQSLFALFAYC</sequence>
<evidence type="ECO:0000256" key="1">
    <source>
        <dbReference type="SAM" id="Phobius"/>
    </source>
</evidence>
<keyword evidence="1" id="KW-1133">Transmembrane helix</keyword>
<name>A0A0E9QUB1_ANGAN</name>
<evidence type="ECO:0000313" key="2">
    <source>
        <dbReference type="EMBL" id="JAH19835.1"/>
    </source>
</evidence>
<proteinExistence type="predicted"/>
<reference evidence="2" key="2">
    <citation type="journal article" date="2015" name="Fish Shellfish Immunol.">
        <title>Early steps in the European eel (Anguilla anguilla)-Vibrio vulnificus interaction in the gills: Role of the RtxA13 toxin.</title>
        <authorList>
            <person name="Callol A."/>
            <person name="Pajuelo D."/>
            <person name="Ebbesson L."/>
            <person name="Teles M."/>
            <person name="MacKenzie S."/>
            <person name="Amaro C."/>
        </authorList>
    </citation>
    <scope>NUCLEOTIDE SEQUENCE</scope>
</reference>
<organism evidence="2">
    <name type="scientific">Anguilla anguilla</name>
    <name type="common">European freshwater eel</name>
    <name type="synonym">Muraena anguilla</name>
    <dbReference type="NCBI Taxonomy" id="7936"/>
    <lineage>
        <taxon>Eukaryota</taxon>
        <taxon>Metazoa</taxon>
        <taxon>Chordata</taxon>
        <taxon>Craniata</taxon>
        <taxon>Vertebrata</taxon>
        <taxon>Euteleostomi</taxon>
        <taxon>Actinopterygii</taxon>
        <taxon>Neopterygii</taxon>
        <taxon>Teleostei</taxon>
        <taxon>Anguilliformes</taxon>
        <taxon>Anguillidae</taxon>
        <taxon>Anguilla</taxon>
    </lineage>
</organism>
<keyword evidence="1" id="KW-0812">Transmembrane</keyword>
<keyword evidence="1" id="KW-0472">Membrane</keyword>
<accession>A0A0E9QUB1</accession>
<feature type="transmembrane region" description="Helical" evidence="1">
    <location>
        <begin position="12"/>
        <end position="30"/>
    </location>
</feature>
<dbReference type="EMBL" id="GBXM01088742">
    <property type="protein sequence ID" value="JAH19835.1"/>
    <property type="molecule type" value="Transcribed_RNA"/>
</dbReference>
<protein>
    <submittedName>
        <fullName evidence="2">Uncharacterized protein</fullName>
    </submittedName>
</protein>
<reference evidence="2" key="1">
    <citation type="submission" date="2014-11" db="EMBL/GenBank/DDBJ databases">
        <authorList>
            <person name="Amaro Gonzalez C."/>
        </authorList>
    </citation>
    <scope>NUCLEOTIDE SEQUENCE</scope>
</reference>